<dbReference type="PROSITE" id="PS00137">
    <property type="entry name" value="SUBTILASE_HIS"/>
    <property type="match status" value="1"/>
</dbReference>
<evidence type="ECO:0000256" key="5">
    <source>
        <dbReference type="PROSITE-ProRule" id="PRU01240"/>
    </source>
</evidence>
<evidence type="ECO:0000256" key="1">
    <source>
        <dbReference type="ARBA" id="ARBA00011073"/>
    </source>
</evidence>
<reference evidence="8 9" key="1">
    <citation type="submission" date="2023-07" db="EMBL/GenBank/DDBJ databases">
        <title>Genomic Encyclopedia of Type Strains, Phase IV (KMG-IV): sequencing the most valuable type-strain genomes for metagenomic binning, comparative biology and taxonomic classification.</title>
        <authorList>
            <person name="Goeker M."/>
        </authorList>
    </citation>
    <scope>NUCLEOTIDE SEQUENCE [LARGE SCALE GENOMIC DNA]</scope>
    <source>
        <strain evidence="8 9">DSM 15448</strain>
    </source>
</reference>
<dbReference type="PANTHER" id="PTHR43806:SF65">
    <property type="entry name" value="SERINE PROTEASE APRX"/>
    <property type="match status" value="1"/>
</dbReference>
<dbReference type="InterPro" id="IPR050131">
    <property type="entry name" value="Peptidase_S8_subtilisin-like"/>
</dbReference>
<evidence type="ECO:0000313" key="8">
    <source>
        <dbReference type="EMBL" id="MDQ0351494.1"/>
    </source>
</evidence>
<dbReference type="InterPro" id="IPR023828">
    <property type="entry name" value="Peptidase_S8_Ser-AS"/>
</dbReference>
<dbReference type="Pfam" id="PF00082">
    <property type="entry name" value="Peptidase_S8"/>
    <property type="match status" value="1"/>
</dbReference>
<dbReference type="PROSITE" id="PS51892">
    <property type="entry name" value="SUBTILASE"/>
    <property type="match status" value="1"/>
</dbReference>
<feature type="chain" id="PRO_5046077817" evidence="6">
    <location>
        <begin position="26"/>
        <end position="466"/>
    </location>
</feature>
<feature type="domain" description="Peptidase S8/S53" evidence="7">
    <location>
        <begin position="143"/>
        <end position="448"/>
    </location>
</feature>
<comment type="similarity">
    <text evidence="1 5">Belongs to the peptidase S8 family.</text>
</comment>
<dbReference type="Gene3D" id="3.40.50.200">
    <property type="entry name" value="Peptidase S8/S53 domain"/>
    <property type="match status" value="1"/>
</dbReference>
<dbReference type="InterPro" id="IPR000209">
    <property type="entry name" value="Peptidase_S8/S53_dom"/>
</dbReference>
<evidence type="ECO:0000256" key="2">
    <source>
        <dbReference type="ARBA" id="ARBA00022670"/>
    </source>
</evidence>
<sequence>MRKPFILIMCLLLLLSISFQTNFKAEATNNNKLGSHLQEQLQEVTNELEIIVGFHSSTQDERKHLLEDLEITQAIVFNELPLAGALASKEQILQLNEESIVRSVYFNSAIEYENAEATALTGVDDVRTDSELQKHNNGMPITGDGIGVVINDSGVDGTHEDLKFGSNLVQNVLGATNLNAVSEVLPITYVEDVQATDNNSGHGTHVAGTVGATGAKSGGKHEGVAPGANLVGYGSGAGVAILDTLGAFEYALVNQQKYNIRVITNSWGATSDSGTPFDPNHPINIATKKLFDRGILTVFSAGNSGPEQDTISGNYKKAPWVVSVAAGTKDGELTNFSSRGSEGVKEQVEVDGETWEWIDQPTVTAPGYKIISTRVLSPLPLLATTDDLELIEPAYLPYYTTMSGTSMSAPHVAGIAALLFETDPTLSPLDVKNILMETATPMEGYEPYEVGAGYVNAYLAVKKASK</sequence>
<protein>
    <submittedName>
        <fullName evidence="8">Subtilisin family serine protease</fullName>
    </submittedName>
</protein>
<dbReference type="PRINTS" id="PR00723">
    <property type="entry name" value="SUBTILISIN"/>
</dbReference>
<dbReference type="InterPro" id="IPR036852">
    <property type="entry name" value="Peptidase_S8/S53_dom_sf"/>
</dbReference>
<name>A0ABU0DST2_9BACI</name>
<dbReference type="InterPro" id="IPR022398">
    <property type="entry name" value="Peptidase_S8_His-AS"/>
</dbReference>
<dbReference type="EMBL" id="JAUSUP010000002">
    <property type="protein sequence ID" value="MDQ0351494.1"/>
    <property type="molecule type" value="Genomic_DNA"/>
</dbReference>
<accession>A0ABU0DST2</accession>
<dbReference type="GO" id="GO:0008233">
    <property type="term" value="F:peptidase activity"/>
    <property type="evidence" value="ECO:0007669"/>
    <property type="project" value="UniProtKB-KW"/>
</dbReference>
<feature type="active site" description="Charge relay system" evidence="5">
    <location>
        <position position="202"/>
    </location>
</feature>
<feature type="signal peptide" evidence="6">
    <location>
        <begin position="1"/>
        <end position="25"/>
    </location>
</feature>
<dbReference type="GO" id="GO:0006508">
    <property type="term" value="P:proteolysis"/>
    <property type="evidence" value="ECO:0007669"/>
    <property type="project" value="UniProtKB-KW"/>
</dbReference>
<dbReference type="InterPro" id="IPR015500">
    <property type="entry name" value="Peptidase_S8_subtilisin-rel"/>
</dbReference>
<dbReference type="PANTHER" id="PTHR43806">
    <property type="entry name" value="PEPTIDASE S8"/>
    <property type="match status" value="1"/>
</dbReference>
<dbReference type="RefSeq" id="WP_307067269.1">
    <property type="nucleotide sequence ID" value="NZ_JAUSUP010000002.1"/>
</dbReference>
<evidence type="ECO:0000256" key="4">
    <source>
        <dbReference type="ARBA" id="ARBA00022825"/>
    </source>
</evidence>
<keyword evidence="3 5" id="KW-0378">Hydrolase</keyword>
<keyword evidence="2 5" id="KW-0645">Protease</keyword>
<evidence type="ECO:0000256" key="6">
    <source>
        <dbReference type="SAM" id="SignalP"/>
    </source>
</evidence>
<keyword evidence="4 5" id="KW-0720">Serine protease</keyword>
<comment type="caution">
    <text evidence="8">The sequence shown here is derived from an EMBL/GenBank/DDBJ whole genome shotgun (WGS) entry which is preliminary data.</text>
</comment>
<proteinExistence type="inferred from homology"/>
<gene>
    <name evidence="8" type="ORF">J2R98_001308</name>
</gene>
<feature type="active site" description="Charge relay system" evidence="5">
    <location>
        <position position="406"/>
    </location>
</feature>
<feature type="active site" description="Charge relay system" evidence="5">
    <location>
        <position position="152"/>
    </location>
</feature>
<dbReference type="SUPFAM" id="SSF52743">
    <property type="entry name" value="Subtilisin-like"/>
    <property type="match status" value="1"/>
</dbReference>
<evidence type="ECO:0000313" key="9">
    <source>
        <dbReference type="Proteomes" id="UP001236723"/>
    </source>
</evidence>
<dbReference type="PROSITE" id="PS00138">
    <property type="entry name" value="SUBTILASE_SER"/>
    <property type="match status" value="1"/>
</dbReference>
<keyword evidence="6" id="KW-0732">Signal</keyword>
<keyword evidence="9" id="KW-1185">Reference proteome</keyword>
<dbReference type="Proteomes" id="UP001236723">
    <property type="component" value="Unassembled WGS sequence"/>
</dbReference>
<evidence type="ECO:0000259" key="7">
    <source>
        <dbReference type="Pfam" id="PF00082"/>
    </source>
</evidence>
<organism evidence="8 9">
    <name type="scientific">Alkalibacillus filiformis</name>
    <dbReference type="NCBI Taxonomy" id="200990"/>
    <lineage>
        <taxon>Bacteria</taxon>
        <taxon>Bacillati</taxon>
        <taxon>Bacillota</taxon>
        <taxon>Bacilli</taxon>
        <taxon>Bacillales</taxon>
        <taxon>Bacillaceae</taxon>
        <taxon>Alkalibacillus</taxon>
    </lineage>
</organism>
<evidence type="ECO:0000256" key="3">
    <source>
        <dbReference type="ARBA" id="ARBA00022801"/>
    </source>
</evidence>